<dbReference type="EMBL" id="KZ993846">
    <property type="protein sequence ID" value="RKO94643.1"/>
    <property type="molecule type" value="Genomic_DNA"/>
</dbReference>
<evidence type="ECO:0000313" key="2">
    <source>
        <dbReference type="Proteomes" id="UP000269721"/>
    </source>
</evidence>
<dbReference type="Proteomes" id="UP000269721">
    <property type="component" value="Unassembled WGS sequence"/>
</dbReference>
<name>A0A4P9WR06_9FUNG</name>
<gene>
    <name evidence="1" type="ORF">BDK51DRAFT_27454</name>
</gene>
<organism evidence="1 2">
    <name type="scientific">Blyttiomyces helicus</name>
    <dbReference type="NCBI Taxonomy" id="388810"/>
    <lineage>
        <taxon>Eukaryota</taxon>
        <taxon>Fungi</taxon>
        <taxon>Fungi incertae sedis</taxon>
        <taxon>Chytridiomycota</taxon>
        <taxon>Chytridiomycota incertae sedis</taxon>
        <taxon>Chytridiomycetes</taxon>
        <taxon>Chytridiomycetes incertae sedis</taxon>
        <taxon>Blyttiomyces</taxon>
    </lineage>
</organism>
<evidence type="ECO:0000313" key="1">
    <source>
        <dbReference type="EMBL" id="RKO94643.1"/>
    </source>
</evidence>
<accession>A0A4P9WR06</accession>
<reference evidence="2" key="1">
    <citation type="journal article" date="2018" name="Nat. Microbiol.">
        <title>Leveraging single-cell genomics to expand the fungal tree of life.</title>
        <authorList>
            <person name="Ahrendt S.R."/>
            <person name="Quandt C.A."/>
            <person name="Ciobanu D."/>
            <person name="Clum A."/>
            <person name="Salamov A."/>
            <person name="Andreopoulos B."/>
            <person name="Cheng J.F."/>
            <person name="Woyke T."/>
            <person name="Pelin A."/>
            <person name="Henrissat B."/>
            <person name="Reynolds N.K."/>
            <person name="Benny G.L."/>
            <person name="Smith M.E."/>
            <person name="James T.Y."/>
            <person name="Grigoriev I.V."/>
        </authorList>
    </citation>
    <scope>NUCLEOTIDE SEQUENCE [LARGE SCALE GENOMIC DNA]</scope>
</reference>
<proteinExistence type="predicted"/>
<keyword evidence="2" id="KW-1185">Reference proteome</keyword>
<dbReference type="OrthoDB" id="6776856at2759"/>
<dbReference type="AlphaFoldDB" id="A0A4P9WR06"/>
<protein>
    <submittedName>
        <fullName evidence="1">Uncharacterized protein</fullName>
    </submittedName>
</protein>
<sequence length="576" mass="64711">MLEATLSPEAWCIAYGHKQQEVNLHSQCLGLFHGAELPFSAHLGVIHKGNLSALNCAYLEAHILTSAYLKLHTQEYMGSLANACLMGLVDVWWKARLSPLEMVSGRQHFLRVRLASTLHEELQSVGVLLAFLAHVLEFNDALDDTQRLELVGDMWQEVQDNCFAVKGVFGGVEQFHNRKAWADSQTVQGVSAAELCLIRWRSTLALEEDDIQPPDQEFVKKKTYAEEEGDSYSTRSTHTPFKNGVADQKELSVTEIAHFMLKHTSLNNHQWADIVSTAVLLYYQSLAPSPGDSTETLEECITGKSASVANLLKEKYKKRENGGKKRVLVSSSDTMKGKYQFWDVSNKEETFHRESIPQNHTSRSIDGEVLLDFPGKKPSSQKPLVLGSNRYALICDKKYEKRDNGRDVCLWDMIPVKKKTRRSGCTGNAHKRVPPEEAVTRTCRGTMVTTFAKWVTAHPWLQGHIFKHTSQKADLEALHGWQYAKAVGLGPQLLGKQGSPTSSALEWLVHVSLFSESLLLYLQYQQVVVLLLEHPDSRLCVHWASQTLTLSKVLCSVLQIPTQSDIPQKAYVMSRD</sequence>